<dbReference type="AlphaFoldDB" id="A0A229T629"/>
<feature type="compositionally biased region" description="Low complexity" evidence="1">
    <location>
        <begin position="344"/>
        <end position="356"/>
    </location>
</feature>
<gene>
    <name evidence="2" type="ORF">CF165_19950</name>
</gene>
<evidence type="ECO:0000313" key="3">
    <source>
        <dbReference type="Proteomes" id="UP000215199"/>
    </source>
</evidence>
<comment type="caution">
    <text evidence="2">The sequence shown here is derived from an EMBL/GenBank/DDBJ whole genome shotgun (WGS) entry which is preliminary data.</text>
</comment>
<feature type="compositionally biased region" description="Basic and acidic residues" evidence="1">
    <location>
        <begin position="186"/>
        <end position="203"/>
    </location>
</feature>
<feature type="region of interest" description="Disordered" evidence="1">
    <location>
        <begin position="178"/>
        <end position="411"/>
    </location>
</feature>
<dbReference type="InterPro" id="IPR038332">
    <property type="entry name" value="PPE_sf"/>
</dbReference>
<organism evidence="2 3">
    <name type="scientific">Amycolatopsis vastitatis</name>
    <dbReference type="NCBI Taxonomy" id="1905142"/>
    <lineage>
        <taxon>Bacteria</taxon>
        <taxon>Bacillati</taxon>
        <taxon>Actinomycetota</taxon>
        <taxon>Actinomycetes</taxon>
        <taxon>Pseudonocardiales</taxon>
        <taxon>Pseudonocardiaceae</taxon>
        <taxon>Amycolatopsis</taxon>
    </lineage>
</organism>
<feature type="compositionally biased region" description="Basic and acidic residues" evidence="1">
    <location>
        <begin position="371"/>
        <end position="385"/>
    </location>
</feature>
<protein>
    <recommendedName>
        <fullName evidence="4">PPE family domain-containing protein</fullName>
    </recommendedName>
</protein>
<dbReference type="OrthoDB" id="3615918at2"/>
<dbReference type="Gene3D" id="1.20.1260.20">
    <property type="entry name" value="PPE superfamily"/>
    <property type="match status" value="1"/>
</dbReference>
<keyword evidence="3" id="KW-1185">Reference proteome</keyword>
<proteinExistence type="predicted"/>
<reference evidence="3" key="1">
    <citation type="submission" date="2017-07" db="EMBL/GenBank/DDBJ databases">
        <title>Comparative genome mining reveals phylogenetic distribution patterns of secondary metabolites in Amycolatopsis.</title>
        <authorList>
            <person name="Adamek M."/>
            <person name="Alanjary M."/>
            <person name="Sales-Ortells H."/>
            <person name="Goodfellow M."/>
            <person name="Bull A.T."/>
            <person name="Kalinowski J."/>
            <person name="Ziemert N."/>
        </authorList>
    </citation>
    <scope>NUCLEOTIDE SEQUENCE [LARGE SCALE GENOMIC DNA]</scope>
    <source>
        <strain evidence="3">H5</strain>
    </source>
</reference>
<feature type="compositionally biased region" description="Low complexity" evidence="1">
    <location>
        <begin position="228"/>
        <end position="244"/>
    </location>
</feature>
<dbReference type="RefSeq" id="WP_093949049.1">
    <property type="nucleotide sequence ID" value="NZ_NMUL01000018.1"/>
</dbReference>
<dbReference type="EMBL" id="NMUL01000018">
    <property type="protein sequence ID" value="OXM66401.1"/>
    <property type="molecule type" value="Genomic_DNA"/>
</dbReference>
<evidence type="ECO:0008006" key="4">
    <source>
        <dbReference type="Google" id="ProtNLM"/>
    </source>
</evidence>
<feature type="compositionally biased region" description="Gly residues" evidence="1">
    <location>
        <begin position="357"/>
        <end position="370"/>
    </location>
</feature>
<name>A0A229T629_9PSEU</name>
<sequence>MAEYTAQQIVDFLKSGDGPDSLFASSELAQQMAAKHVEARDMMTRLQAAMSEAWSGDAAAQAQAGAGPLLAASEVSAVHLAAAQNSLMTQGADYADLRNKVGDGPGPQPQEDFLSRTFPMFTDKDEQIAGWNAKAQEVVQHYGTYAGQSGENAAGLPQDYGELTLPAGGADIEHAEKPAAVTPSTGRDDHRTGTTTQVEHRGTDVSAQQQRPSTDTPSANTTVPVQQRPGTGQDDTTRTTGLTPVAHTGPGDGTIRPSPINPGFGRDGGSGDVNTRLGLGVPVIDGPGGTGRFGTPGTGGEPGGARGSEPGRTGGSEPGRGGAGSGRGLGSEPGGRSGVGRFGEPGVARPGAAGAAGKPGAGAMGGPLGRGGDKEEDKEHKRLDILQEPDPDELFGGFPDGMKPVPPTIGA</sequence>
<dbReference type="Proteomes" id="UP000215199">
    <property type="component" value="Unassembled WGS sequence"/>
</dbReference>
<accession>A0A229T629</accession>
<feature type="compositionally biased region" description="Polar residues" evidence="1">
    <location>
        <begin position="205"/>
        <end position="225"/>
    </location>
</feature>
<feature type="compositionally biased region" description="Gly residues" evidence="1">
    <location>
        <begin position="286"/>
        <end position="343"/>
    </location>
</feature>
<evidence type="ECO:0000313" key="2">
    <source>
        <dbReference type="EMBL" id="OXM66401.1"/>
    </source>
</evidence>
<evidence type="ECO:0000256" key="1">
    <source>
        <dbReference type="SAM" id="MobiDB-lite"/>
    </source>
</evidence>